<dbReference type="OrthoDB" id="642714at2759"/>
<evidence type="ECO:0000256" key="6">
    <source>
        <dbReference type="ARBA" id="ARBA00023125"/>
    </source>
</evidence>
<keyword evidence="13" id="KW-1185">Reference proteome</keyword>
<comment type="subcellular location">
    <subcellularLocation>
        <location evidence="1">Nucleus</location>
    </subcellularLocation>
</comment>
<evidence type="ECO:0000256" key="5">
    <source>
        <dbReference type="ARBA" id="ARBA00023015"/>
    </source>
</evidence>
<comment type="similarity">
    <text evidence="2">Belongs to the MAD1 family.</text>
</comment>
<evidence type="ECO:0000256" key="11">
    <source>
        <dbReference type="SAM" id="MobiDB-lite"/>
    </source>
</evidence>
<dbReference type="InterPro" id="IPR008672">
    <property type="entry name" value="Mad1"/>
</dbReference>
<proteinExistence type="inferred from homology"/>
<evidence type="ECO:0000256" key="4">
    <source>
        <dbReference type="ARBA" id="ARBA00022776"/>
    </source>
</evidence>
<evidence type="ECO:0000256" key="3">
    <source>
        <dbReference type="ARBA" id="ARBA00022618"/>
    </source>
</evidence>
<dbReference type="EMBL" id="PQIB02000009">
    <property type="protein sequence ID" value="RLM98175.1"/>
    <property type="molecule type" value="Genomic_DNA"/>
</dbReference>
<feature type="region of interest" description="Disordered" evidence="11">
    <location>
        <begin position="28"/>
        <end position="89"/>
    </location>
</feature>
<evidence type="ECO:0000256" key="1">
    <source>
        <dbReference type="ARBA" id="ARBA00004123"/>
    </source>
</evidence>
<evidence type="ECO:0000256" key="8">
    <source>
        <dbReference type="ARBA" id="ARBA00023242"/>
    </source>
</evidence>
<organism evidence="12 13">
    <name type="scientific">Panicum miliaceum</name>
    <name type="common">Proso millet</name>
    <name type="synonym">Broomcorn millet</name>
    <dbReference type="NCBI Taxonomy" id="4540"/>
    <lineage>
        <taxon>Eukaryota</taxon>
        <taxon>Viridiplantae</taxon>
        <taxon>Streptophyta</taxon>
        <taxon>Embryophyta</taxon>
        <taxon>Tracheophyta</taxon>
        <taxon>Spermatophyta</taxon>
        <taxon>Magnoliopsida</taxon>
        <taxon>Liliopsida</taxon>
        <taxon>Poales</taxon>
        <taxon>Poaceae</taxon>
        <taxon>PACMAD clade</taxon>
        <taxon>Panicoideae</taxon>
        <taxon>Panicodae</taxon>
        <taxon>Paniceae</taxon>
        <taxon>Panicinae</taxon>
        <taxon>Panicum</taxon>
        <taxon>Panicum sect. Panicum</taxon>
    </lineage>
</organism>
<dbReference type="InterPro" id="IPR015300">
    <property type="entry name" value="DNA-bd_pseudobarrel_sf"/>
</dbReference>
<gene>
    <name evidence="12" type="ORF">C2845_PM06G10700</name>
</gene>
<evidence type="ECO:0000256" key="7">
    <source>
        <dbReference type="ARBA" id="ARBA00023163"/>
    </source>
</evidence>
<dbReference type="PANTHER" id="PTHR23168:SF0">
    <property type="entry name" value="MITOTIC SPINDLE ASSEMBLY CHECKPOINT PROTEIN MAD1"/>
    <property type="match status" value="1"/>
</dbReference>
<keyword evidence="4" id="KW-0498">Mitosis</keyword>
<dbReference type="CDD" id="cd10017">
    <property type="entry name" value="B3_DNA"/>
    <property type="match status" value="1"/>
</dbReference>
<dbReference type="STRING" id="4540.A0A3L6R758"/>
<sequence length="559" mass="62330">MRPCACVACTRGPFAIWSRFAARFTWRPPSSNLRPPPLPLLVSTSPNRRLLRSPPPRRGTSVNPQYSEEGHPAPRRLAMAGNTGAGGGAKAERRVALGDLTNVAAGGRRLGGVLTEKEVGEATKLKPCSTNAEWLRGKLLEKQGHRERAEMELPKLKKIEAKADKLELEFGSCKVLLSDKPDVSPYGDVHQKQALTNLDEIGEAILAKDSAESGTGEVSWLEHPLSAVGKERDKPMKDQSMLTKQETRNADDILLKDMLSGLNGMDKIFIALERTMDELISRHQDEHIFNERLSIERSKVQSLEQEIDQLRSQVALLQSKLDHGDNSASSTEVPCAVDTLSVDSETKAKLNETEAKLWAVEELKGQAGGAEKEPIFIEIRDDEDTCMWYDDDEKPSLISNDSGSGEPGSELWQFTENDEWFFRGNKLMLSSGMKKHLRELCGYAPPEIPFYVYQMNKSNLKRRGRMRLSAKYISRPLLSCLDKRVGFAHFEVDGQDRGTVRVQLNADGRASLTMGWENVVAAKDIKVGDICAFHFRISDGVLKLSVHVFHAVRHFVCVR</sequence>
<evidence type="ECO:0000256" key="10">
    <source>
        <dbReference type="SAM" id="Coils"/>
    </source>
</evidence>
<evidence type="ECO:0000313" key="12">
    <source>
        <dbReference type="EMBL" id="RLM98175.1"/>
    </source>
</evidence>
<keyword evidence="8" id="KW-0539">Nucleus</keyword>
<keyword evidence="10" id="KW-0175">Coiled coil</keyword>
<keyword evidence="6" id="KW-0238">DNA-binding</keyword>
<dbReference type="GO" id="GO:0000776">
    <property type="term" value="C:kinetochore"/>
    <property type="evidence" value="ECO:0007669"/>
    <property type="project" value="TreeGrafter"/>
</dbReference>
<reference evidence="13" key="1">
    <citation type="journal article" date="2019" name="Nat. Commun.">
        <title>The genome of broomcorn millet.</title>
        <authorList>
            <person name="Zou C."/>
            <person name="Miki D."/>
            <person name="Li D."/>
            <person name="Tang Q."/>
            <person name="Xiao L."/>
            <person name="Rajput S."/>
            <person name="Deng P."/>
            <person name="Jia W."/>
            <person name="Huang R."/>
            <person name="Zhang M."/>
            <person name="Sun Y."/>
            <person name="Hu J."/>
            <person name="Fu X."/>
            <person name="Schnable P.S."/>
            <person name="Li F."/>
            <person name="Zhang H."/>
            <person name="Feng B."/>
            <person name="Zhu X."/>
            <person name="Liu R."/>
            <person name="Schnable J.C."/>
            <person name="Zhu J.-K."/>
            <person name="Zhang H."/>
        </authorList>
    </citation>
    <scope>NUCLEOTIDE SEQUENCE [LARGE SCALE GENOMIC DNA]</scope>
</reference>
<dbReference type="Proteomes" id="UP000275267">
    <property type="component" value="Unassembled WGS sequence"/>
</dbReference>
<dbReference type="GO" id="GO:0005635">
    <property type="term" value="C:nuclear envelope"/>
    <property type="evidence" value="ECO:0007669"/>
    <property type="project" value="TreeGrafter"/>
</dbReference>
<evidence type="ECO:0000256" key="9">
    <source>
        <dbReference type="ARBA" id="ARBA00023306"/>
    </source>
</evidence>
<keyword evidence="7" id="KW-0804">Transcription</keyword>
<dbReference type="Gene3D" id="2.40.330.10">
    <property type="entry name" value="DNA-binding pseudobarrel domain"/>
    <property type="match status" value="1"/>
</dbReference>
<protein>
    <submittedName>
        <fullName evidence="12">Mitotic spindle checkpoint protein MAD1-like</fullName>
    </submittedName>
</protein>
<comment type="caution">
    <text evidence="12">The sequence shown here is derived from an EMBL/GenBank/DDBJ whole genome shotgun (WGS) entry which is preliminary data.</text>
</comment>
<name>A0A3L6R758_PANMI</name>
<feature type="coiled-coil region" evidence="10">
    <location>
        <begin position="293"/>
        <end position="320"/>
    </location>
</feature>
<keyword evidence="3" id="KW-0132">Cell division</keyword>
<accession>A0A3L6R758</accession>
<evidence type="ECO:0000313" key="13">
    <source>
        <dbReference type="Proteomes" id="UP000275267"/>
    </source>
</evidence>
<dbReference type="SUPFAM" id="SSF101936">
    <property type="entry name" value="DNA-binding pseudobarrel domain"/>
    <property type="match status" value="1"/>
</dbReference>
<dbReference type="GO" id="GO:0051301">
    <property type="term" value="P:cell division"/>
    <property type="evidence" value="ECO:0007669"/>
    <property type="project" value="UniProtKB-KW"/>
</dbReference>
<keyword evidence="5" id="KW-0805">Transcription regulation</keyword>
<evidence type="ECO:0000256" key="2">
    <source>
        <dbReference type="ARBA" id="ARBA00008029"/>
    </source>
</evidence>
<dbReference type="GO" id="GO:0007094">
    <property type="term" value="P:mitotic spindle assembly checkpoint signaling"/>
    <property type="evidence" value="ECO:0007669"/>
    <property type="project" value="InterPro"/>
</dbReference>
<dbReference type="GO" id="GO:0051315">
    <property type="term" value="P:attachment of mitotic spindle microtubules to kinetochore"/>
    <property type="evidence" value="ECO:0007669"/>
    <property type="project" value="TreeGrafter"/>
</dbReference>
<dbReference type="AlphaFoldDB" id="A0A3L6R758"/>
<dbReference type="InterPro" id="IPR003340">
    <property type="entry name" value="B3_DNA-bd"/>
</dbReference>
<dbReference type="PANTHER" id="PTHR23168">
    <property type="entry name" value="MITOTIC SPINDLE ASSEMBLY CHECKPOINT PROTEIN MAD1 MITOTIC ARREST DEFICIENT-LIKE PROTEIN 1"/>
    <property type="match status" value="1"/>
</dbReference>
<dbReference type="GO" id="GO:0072686">
    <property type="term" value="C:mitotic spindle"/>
    <property type="evidence" value="ECO:0007669"/>
    <property type="project" value="TreeGrafter"/>
</dbReference>
<dbReference type="GO" id="GO:0003677">
    <property type="term" value="F:DNA binding"/>
    <property type="evidence" value="ECO:0007669"/>
    <property type="project" value="UniProtKB-KW"/>
</dbReference>
<keyword evidence="9" id="KW-0131">Cell cycle</keyword>